<dbReference type="InterPro" id="IPR050499">
    <property type="entry name" value="PEP-utilizing_PTS_enzyme"/>
</dbReference>
<evidence type="ECO:0000256" key="8">
    <source>
        <dbReference type="ARBA" id="ARBA00022448"/>
    </source>
</evidence>
<proteinExistence type="inferred from homology"/>
<dbReference type="PANTHER" id="PTHR46244">
    <property type="entry name" value="PHOSPHOENOLPYRUVATE-PROTEIN PHOSPHOTRANSFERASE"/>
    <property type="match status" value="1"/>
</dbReference>
<dbReference type="PRINTS" id="PR01736">
    <property type="entry name" value="PHPHTRNFRASE"/>
</dbReference>
<dbReference type="InterPro" id="IPR006318">
    <property type="entry name" value="PTS_EI-like"/>
</dbReference>
<dbReference type="Gene3D" id="1.10.274.10">
    <property type="entry name" value="PtsI, HPr-binding domain"/>
    <property type="match status" value="1"/>
</dbReference>
<keyword evidence="20" id="KW-0670">Pyruvate</keyword>
<evidence type="ECO:0000259" key="19">
    <source>
        <dbReference type="Pfam" id="PF05524"/>
    </source>
</evidence>
<dbReference type="NCBIfam" id="TIGR01417">
    <property type="entry name" value="PTS_I_fam"/>
    <property type="match status" value="1"/>
</dbReference>
<dbReference type="HOGENOM" id="CLU_007308_7_0_9"/>
<evidence type="ECO:0000256" key="15">
    <source>
        <dbReference type="ARBA" id="ARBA00022842"/>
    </source>
</evidence>
<dbReference type="InterPro" id="IPR015813">
    <property type="entry name" value="Pyrv/PenolPyrv_kinase-like_dom"/>
</dbReference>
<evidence type="ECO:0000256" key="5">
    <source>
        <dbReference type="ARBA" id="ARBA00007837"/>
    </source>
</evidence>
<dbReference type="eggNOG" id="COG1080">
    <property type="taxonomic scope" value="Bacteria"/>
</dbReference>
<keyword evidence="9" id="KW-0963">Cytoplasm</keyword>
<evidence type="ECO:0000256" key="11">
    <source>
        <dbReference type="ARBA" id="ARBA00022679"/>
    </source>
</evidence>
<evidence type="ECO:0000256" key="2">
    <source>
        <dbReference type="ARBA" id="ARBA00001946"/>
    </source>
</evidence>
<comment type="catalytic activity">
    <reaction evidence="1">
        <text>L-histidyl-[protein] + phosphoenolpyruvate = N(pros)-phospho-L-histidyl-[protein] + pyruvate</text>
        <dbReference type="Rhea" id="RHEA:23880"/>
        <dbReference type="Rhea" id="RHEA-COMP:9745"/>
        <dbReference type="Rhea" id="RHEA-COMP:9746"/>
        <dbReference type="ChEBI" id="CHEBI:15361"/>
        <dbReference type="ChEBI" id="CHEBI:29979"/>
        <dbReference type="ChEBI" id="CHEBI:58702"/>
        <dbReference type="ChEBI" id="CHEBI:64837"/>
        <dbReference type="EC" id="2.7.3.9"/>
    </reaction>
</comment>
<name>G8LUN4_ACECE</name>
<dbReference type="Pfam" id="PF02896">
    <property type="entry name" value="PEP-utilizers_C"/>
    <property type="match status" value="1"/>
</dbReference>
<comment type="similarity">
    <text evidence="5">Belongs to the PEP-utilizing enzyme family.</text>
</comment>
<evidence type="ECO:0000259" key="18">
    <source>
        <dbReference type="Pfam" id="PF02896"/>
    </source>
</evidence>
<organism evidence="20 21">
    <name type="scientific">Acetivibrio clariflavus (strain DSM 19732 / NBRC 101661 / EBR45)</name>
    <name type="common">Clostridium clariflavum</name>
    <dbReference type="NCBI Taxonomy" id="720554"/>
    <lineage>
        <taxon>Bacteria</taxon>
        <taxon>Bacillati</taxon>
        <taxon>Bacillota</taxon>
        <taxon>Clostridia</taxon>
        <taxon>Eubacteriales</taxon>
        <taxon>Oscillospiraceae</taxon>
        <taxon>Acetivibrio</taxon>
    </lineage>
</organism>
<evidence type="ECO:0000256" key="12">
    <source>
        <dbReference type="ARBA" id="ARBA00022683"/>
    </source>
</evidence>
<reference evidence="21" key="1">
    <citation type="submission" date="2011-12" db="EMBL/GenBank/DDBJ databases">
        <title>Complete sequence of Clostridium clariflavum DSM 19732.</title>
        <authorList>
            <consortium name="US DOE Joint Genome Institute"/>
            <person name="Lucas S."/>
            <person name="Han J."/>
            <person name="Lapidus A."/>
            <person name="Cheng J.-F."/>
            <person name="Goodwin L."/>
            <person name="Pitluck S."/>
            <person name="Peters L."/>
            <person name="Teshima H."/>
            <person name="Detter J.C."/>
            <person name="Han C."/>
            <person name="Tapia R."/>
            <person name="Land M."/>
            <person name="Hauser L."/>
            <person name="Kyrpides N."/>
            <person name="Ivanova N."/>
            <person name="Pagani I."/>
            <person name="Kitzmiller T."/>
            <person name="Lynd L."/>
            <person name="Izquierdo J."/>
            <person name="Woyke T."/>
        </authorList>
    </citation>
    <scope>NUCLEOTIDE SEQUENCE [LARGE SCALE GENOMIC DNA]</scope>
    <source>
        <strain evidence="21">DSM 19732 / NBRC 101661 / EBR45</strain>
    </source>
</reference>
<accession>G8LUN4</accession>
<keyword evidence="15" id="KW-0460">Magnesium</keyword>
<dbReference type="InterPro" id="IPR008731">
    <property type="entry name" value="PTS_EIN"/>
</dbReference>
<dbReference type="STRING" id="720554.Clocl_0667"/>
<evidence type="ECO:0000259" key="17">
    <source>
        <dbReference type="Pfam" id="PF00391"/>
    </source>
</evidence>
<sequence length="576" mass="65157">MCDYRDRTVFEGVPVSGGMAVAKLITLTDIDYDVNPRLIEESEVENQITELEVAICKTFIEIYDLKDGFKGLLSEEENRIFEFYNEILDDSCFFEEMKNAIREKKYHADYAIYTCIQKYIDCIQESDNEYIKNRIFDLNDIRRRLIKNINSNGEMNLDEINSSHIVAVKELNPIIAGILSKKDVRGVIAQEGAGYFTHASIILKSVGIPTIGGINYKEISKYQNRDVVLDCNKGIVIVNPNSTEIHSYSEKLKNIDSIENIDYFDPAVTTDGHKICLYASISSLKEFNIARKANFDGIGLVRTESIFMNYSKVPDEKRQFAVYLKMAKAMKNRMVVIRTVDLGEDKILDTFDFYKSTSESIARGIKRSLENKDELALQMRSIIRANVCGNIGITFPMVTSAEEIREVKKIIRGIENEEKANNEDCKSLKIGAFIETISAVNDIENIMLEVDFINIGTNDLLYQFCGLNRNCSAVLKDNYLEPEFVKTVKKCVDCAKENGKPVVLCGEMASDPLSLIILLGLGVKDFSITLGSFYDIYDVIRKTSLKEAAKIAEMAVQSKSMEEVKEILYHSSLLST</sequence>
<dbReference type="SUPFAM" id="SSF51621">
    <property type="entry name" value="Phosphoenolpyruvate/pyruvate domain"/>
    <property type="match status" value="1"/>
</dbReference>
<dbReference type="RefSeq" id="WP_014254005.1">
    <property type="nucleotide sequence ID" value="NC_016627.1"/>
</dbReference>
<evidence type="ECO:0000256" key="10">
    <source>
        <dbReference type="ARBA" id="ARBA00022597"/>
    </source>
</evidence>
<keyword evidence="8" id="KW-0813">Transport</keyword>
<dbReference type="Proteomes" id="UP000005435">
    <property type="component" value="Chromosome"/>
</dbReference>
<keyword evidence="21" id="KW-1185">Reference proteome</keyword>
<reference evidence="20 21" key="2">
    <citation type="journal article" date="2012" name="Stand. Genomic Sci.">
        <title>Complete Genome Sequence of Clostridium clariflavum DSM 19732.</title>
        <authorList>
            <person name="Izquierdo J.A."/>
            <person name="Goodwin L."/>
            <person name="Davenport K.W."/>
            <person name="Teshima H."/>
            <person name="Bruce D."/>
            <person name="Detter C."/>
            <person name="Tapia R."/>
            <person name="Han S."/>
            <person name="Land M."/>
            <person name="Hauser L."/>
            <person name="Jeffries C.D."/>
            <person name="Han J."/>
            <person name="Pitluck S."/>
            <person name="Nolan M."/>
            <person name="Chen A."/>
            <person name="Huntemann M."/>
            <person name="Mavromatis K."/>
            <person name="Mikhailova N."/>
            <person name="Liolios K."/>
            <person name="Woyke T."/>
            <person name="Lynd L.R."/>
        </authorList>
    </citation>
    <scope>NUCLEOTIDE SEQUENCE [LARGE SCALE GENOMIC DNA]</scope>
    <source>
        <strain evidence="21">DSM 19732 / NBRC 101661 / EBR45</strain>
    </source>
</reference>
<dbReference type="Pfam" id="PF05524">
    <property type="entry name" value="PEP-utilisers_N"/>
    <property type="match status" value="1"/>
</dbReference>
<dbReference type="Gene3D" id="3.50.30.10">
    <property type="entry name" value="Phosphohistidine domain"/>
    <property type="match status" value="1"/>
</dbReference>
<dbReference type="GO" id="GO:0016301">
    <property type="term" value="F:kinase activity"/>
    <property type="evidence" value="ECO:0007669"/>
    <property type="project" value="UniProtKB-KW"/>
</dbReference>
<dbReference type="InterPro" id="IPR036618">
    <property type="entry name" value="PtsI_HPr-bd_sf"/>
</dbReference>
<dbReference type="GO" id="GO:0005737">
    <property type="term" value="C:cytoplasm"/>
    <property type="evidence" value="ECO:0007669"/>
    <property type="project" value="UniProtKB-SubCell"/>
</dbReference>
<evidence type="ECO:0000256" key="16">
    <source>
        <dbReference type="ARBA" id="ARBA00033235"/>
    </source>
</evidence>
<dbReference type="GO" id="GO:0008965">
    <property type="term" value="F:phosphoenolpyruvate-protein phosphotransferase activity"/>
    <property type="evidence" value="ECO:0007669"/>
    <property type="project" value="UniProtKB-EC"/>
</dbReference>
<keyword evidence="10" id="KW-0762">Sugar transport</keyword>
<dbReference type="AlphaFoldDB" id="G8LUN4"/>
<feature type="domain" description="PEP-utilising enzyme mobile" evidence="17">
    <location>
        <begin position="162"/>
        <end position="234"/>
    </location>
</feature>
<dbReference type="InterPro" id="IPR008279">
    <property type="entry name" value="PEP-util_enz_mobile_dom"/>
</dbReference>
<evidence type="ECO:0000256" key="9">
    <source>
        <dbReference type="ARBA" id="ARBA00022490"/>
    </source>
</evidence>
<dbReference type="InterPro" id="IPR000121">
    <property type="entry name" value="PEP_util_C"/>
</dbReference>
<keyword evidence="13" id="KW-0479">Metal-binding</keyword>
<evidence type="ECO:0000256" key="7">
    <source>
        <dbReference type="ARBA" id="ARBA00016544"/>
    </source>
</evidence>
<dbReference type="PANTHER" id="PTHR46244:SF3">
    <property type="entry name" value="PHOSPHOENOLPYRUVATE-PROTEIN PHOSPHOTRANSFERASE"/>
    <property type="match status" value="1"/>
</dbReference>
<dbReference type="GO" id="GO:0046872">
    <property type="term" value="F:metal ion binding"/>
    <property type="evidence" value="ECO:0007669"/>
    <property type="project" value="UniProtKB-KW"/>
</dbReference>
<keyword evidence="14" id="KW-0418">Kinase</keyword>
<feature type="domain" description="Phosphotransferase system enzyme I N-terminal" evidence="19">
    <location>
        <begin position="11"/>
        <end position="134"/>
    </location>
</feature>
<comment type="cofactor">
    <cofactor evidence="2">
        <name>Mg(2+)</name>
        <dbReference type="ChEBI" id="CHEBI:18420"/>
    </cofactor>
</comment>
<dbReference type="EMBL" id="CP003065">
    <property type="protein sequence ID" value="AEV67374.1"/>
    <property type="molecule type" value="Genomic_DNA"/>
</dbReference>
<evidence type="ECO:0000256" key="13">
    <source>
        <dbReference type="ARBA" id="ARBA00022723"/>
    </source>
</evidence>
<evidence type="ECO:0000256" key="4">
    <source>
        <dbReference type="ARBA" id="ARBA00004496"/>
    </source>
</evidence>
<comment type="subcellular location">
    <subcellularLocation>
        <location evidence="4">Cytoplasm</location>
    </subcellularLocation>
</comment>
<evidence type="ECO:0000313" key="20">
    <source>
        <dbReference type="EMBL" id="AEV67374.1"/>
    </source>
</evidence>
<keyword evidence="11 20" id="KW-0808">Transferase</keyword>
<dbReference type="SUPFAM" id="SSF52009">
    <property type="entry name" value="Phosphohistidine domain"/>
    <property type="match status" value="1"/>
</dbReference>
<dbReference type="KEGG" id="ccl:Clocl_0667"/>
<dbReference type="SUPFAM" id="SSF47831">
    <property type="entry name" value="Enzyme I of the PEP:sugar phosphotransferase system HPr-binding (sub)domain"/>
    <property type="match status" value="1"/>
</dbReference>
<evidence type="ECO:0000256" key="3">
    <source>
        <dbReference type="ARBA" id="ARBA00002728"/>
    </source>
</evidence>
<feature type="domain" description="PEP-utilising enzyme C-terminal" evidence="18">
    <location>
        <begin position="266"/>
        <end position="541"/>
    </location>
</feature>
<dbReference type="InterPro" id="IPR040442">
    <property type="entry name" value="Pyrv_kinase-like_dom_sf"/>
</dbReference>
<dbReference type="Gene3D" id="3.20.20.60">
    <property type="entry name" value="Phosphoenolpyruvate-binding domains"/>
    <property type="match status" value="1"/>
</dbReference>
<gene>
    <name evidence="20" type="ordered locus">Clocl_0667</name>
</gene>
<evidence type="ECO:0000313" key="21">
    <source>
        <dbReference type="Proteomes" id="UP000005435"/>
    </source>
</evidence>
<comment type="function">
    <text evidence="3">General (non sugar-specific) component of the phosphoenolpyruvate-dependent sugar phosphotransferase system (sugar PTS). This major carbohydrate active-transport system catalyzes the phosphorylation of incoming sugar substrates concomitantly with their translocation across the cell membrane. Enzyme I transfers the phosphoryl group from phosphoenolpyruvate (PEP) to the phosphoryl carrier protein (HPr).</text>
</comment>
<evidence type="ECO:0000256" key="14">
    <source>
        <dbReference type="ARBA" id="ARBA00022777"/>
    </source>
</evidence>
<protein>
    <recommendedName>
        <fullName evidence="7">Phosphoenolpyruvate-protein phosphotransferase</fullName>
        <ecNumber evidence="6">2.7.3.9</ecNumber>
    </recommendedName>
    <alternativeName>
        <fullName evidence="16">Phosphotransferase system, enzyme I</fullName>
    </alternativeName>
</protein>
<dbReference type="EC" id="2.7.3.9" evidence="6"/>
<dbReference type="InterPro" id="IPR036637">
    <property type="entry name" value="Phosphohistidine_dom_sf"/>
</dbReference>
<dbReference type="GO" id="GO:0009401">
    <property type="term" value="P:phosphoenolpyruvate-dependent sugar phosphotransferase system"/>
    <property type="evidence" value="ECO:0007669"/>
    <property type="project" value="UniProtKB-KW"/>
</dbReference>
<dbReference type="Pfam" id="PF00391">
    <property type="entry name" value="PEP-utilizers"/>
    <property type="match status" value="1"/>
</dbReference>
<keyword evidence="12" id="KW-0598">Phosphotransferase system</keyword>
<evidence type="ECO:0000256" key="6">
    <source>
        <dbReference type="ARBA" id="ARBA00012232"/>
    </source>
</evidence>
<evidence type="ECO:0000256" key="1">
    <source>
        <dbReference type="ARBA" id="ARBA00000683"/>
    </source>
</evidence>